<dbReference type="AlphaFoldDB" id="A0A4R5L6V8"/>
<dbReference type="PANTHER" id="PTHR46577">
    <property type="entry name" value="HTH-TYPE TRANSCRIPTIONAL REGULATORY PROTEIN GABR"/>
    <property type="match status" value="1"/>
</dbReference>
<keyword evidence="8" id="KW-0808">Transferase</keyword>
<dbReference type="InterPro" id="IPR004839">
    <property type="entry name" value="Aminotransferase_I/II_large"/>
</dbReference>
<evidence type="ECO:0000256" key="3">
    <source>
        <dbReference type="ARBA" id="ARBA00023015"/>
    </source>
</evidence>
<gene>
    <name evidence="8" type="ORF">E1N52_33275</name>
</gene>
<dbReference type="CDD" id="cd07377">
    <property type="entry name" value="WHTH_GntR"/>
    <property type="match status" value="1"/>
</dbReference>
<feature type="compositionally biased region" description="Low complexity" evidence="6">
    <location>
        <begin position="89"/>
        <end position="104"/>
    </location>
</feature>
<proteinExistence type="inferred from homology"/>
<evidence type="ECO:0000256" key="2">
    <source>
        <dbReference type="ARBA" id="ARBA00022898"/>
    </source>
</evidence>
<sequence>MEPVLQLEIALPVHGSREILHALHRQLRGAIVEGRLAAGLRLPSSRSLALSCGVARNTVLAAYDLLLAEGYIVTRTGGGTFVGEVAARGSAAPSGPARPSIAASEGDPRLNERWRTPPALVRLDPSANYDYDFILGLPDKRTFAFDVWRRLSARALRGLSRAPAVYAEPEGRAALREAIAHHVSYARAVACEAEDVVVTAGAQQAFDLLARVLVTPGKTVVALEDPGYPPLRRAFALAGARIVGIRVDAEGIVVDDLPPDARVICVTPSHQFPLGIPMSAARRRALLAFAQRHGAVVIEDDYDGEFRHDDRPLDALQTLDRHASVCYVGTFSKCLFPGLRMGYVVAPAWVRDALVAARQCADWHGNLLAQDTLAAFLREGHLVRHIRKMRTQYRTRRDALLAALTRHCGAFVRPVAPAAGLHLAAGLDAGVRADALVTAATRAGVRVQALAGFAVAPETALEGLVFGFGMIEAQRIDAAVARLAACVR</sequence>
<dbReference type="InterPro" id="IPR015424">
    <property type="entry name" value="PyrdxlP-dep_Trfase"/>
</dbReference>
<keyword evidence="4" id="KW-0238">DNA-binding</keyword>
<keyword evidence="5" id="KW-0804">Transcription</keyword>
<reference evidence="8 9" key="1">
    <citation type="submission" date="2019-03" db="EMBL/GenBank/DDBJ databases">
        <title>Paraburkholderia sp. isolated from native Mimosa gymnas in Guartela State Park, Brazil.</title>
        <authorList>
            <person name="Paulitsch F."/>
            <person name="Hungria M."/>
            <person name="Delamuta J.R.M."/>
            <person name="Ribeiro R.A."/>
            <person name="Dall'Agnol R."/>
            <person name="Silva J.S.B."/>
        </authorList>
    </citation>
    <scope>NUCLEOTIDE SEQUENCE [LARGE SCALE GENOMIC DNA]</scope>
    <source>
        <strain evidence="8 9">CNPSo 3008</strain>
    </source>
</reference>
<evidence type="ECO:0000256" key="4">
    <source>
        <dbReference type="ARBA" id="ARBA00023125"/>
    </source>
</evidence>
<dbReference type="Gene3D" id="1.10.10.10">
    <property type="entry name" value="Winged helix-like DNA-binding domain superfamily/Winged helix DNA-binding domain"/>
    <property type="match status" value="1"/>
</dbReference>
<feature type="domain" description="HTH gntR-type" evidence="7">
    <location>
        <begin position="17"/>
        <end position="85"/>
    </location>
</feature>
<organism evidence="8 9">
    <name type="scientific">Paraburkholderia guartelaensis</name>
    <dbReference type="NCBI Taxonomy" id="2546446"/>
    <lineage>
        <taxon>Bacteria</taxon>
        <taxon>Pseudomonadati</taxon>
        <taxon>Pseudomonadota</taxon>
        <taxon>Betaproteobacteria</taxon>
        <taxon>Burkholderiales</taxon>
        <taxon>Burkholderiaceae</taxon>
        <taxon>Paraburkholderia</taxon>
    </lineage>
</organism>
<dbReference type="Pfam" id="PF00392">
    <property type="entry name" value="GntR"/>
    <property type="match status" value="1"/>
</dbReference>
<dbReference type="InterPro" id="IPR015421">
    <property type="entry name" value="PyrdxlP-dep_Trfase_major"/>
</dbReference>
<dbReference type="InterPro" id="IPR051446">
    <property type="entry name" value="HTH_trans_reg/aminotransferase"/>
</dbReference>
<dbReference type="GO" id="GO:0003700">
    <property type="term" value="F:DNA-binding transcription factor activity"/>
    <property type="evidence" value="ECO:0007669"/>
    <property type="project" value="InterPro"/>
</dbReference>
<dbReference type="PRINTS" id="PR00035">
    <property type="entry name" value="HTHGNTR"/>
</dbReference>
<dbReference type="PROSITE" id="PS50949">
    <property type="entry name" value="HTH_GNTR"/>
    <property type="match status" value="1"/>
</dbReference>
<comment type="caution">
    <text evidence="8">The sequence shown here is derived from an EMBL/GenBank/DDBJ whole genome shotgun (WGS) entry which is preliminary data.</text>
</comment>
<protein>
    <submittedName>
        <fullName evidence="8">PLP-dependent aminotransferase family protein</fullName>
    </submittedName>
</protein>
<dbReference type="InterPro" id="IPR000524">
    <property type="entry name" value="Tscrpt_reg_HTH_GntR"/>
</dbReference>
<accession>A0A4R5L6V8</accession>
<dbReference type="Gene3D" id="3.40.640.10">
    <property type="entry name" value="Type I PLP-dependent aspartate aminotransferase-like (Major domain)"/>
    <property type="match status" value="1"/>
</dbReference>
<dbReference type="EMBL" id="SMOD01000037">
    <property type="protein sequence ID" value="TDG03656.1"/>
    <property type="molecule type" value="Genomic_DNA"/>
</dbReference>
<evidence type="ECO:0000256" key="1">
    <source>
        <dbReference type="ARBA" id="ARBA00005384"/>
    </source>
</evidence>
<evidence type="ECO:0000256" key="5">
    <source>
        <dbReference type="ARBA" id="ARBA00023163"/>
    </source>
</evidence>
<name>A0A4R5L6V8_9BURK</name>
<dbReference type="PANTHER" id="PTHR46577:SF1">
    <property type="entry name" value="HTH-TYPE TRANSCRIPTIONAL REGULATORY PROTEIN GABR"/>
    <property type="match status" value="1"/>
</dbReference>
<dbReference type="SUPFAM" id="SSF46785">
    <property type="entry name" value="Winged helix' DNA-binding domain"/>
    <property type="match status" value="1"/>
</dbReference>
<dbReference type="GO" id="GO:0003677">
    <property type="term" value="F:DNA binding"/>
    <property type="evidence" value="ECO:0007669"/>
    <property type="project" value="UniProtKB-KW"/>
</dbReference>
<evidence type="ECO:0000313" key="9">
    <source>
        <dbReference type="Proteomes" id="UP000295606"/>
    </source>
</evidence>
<dbReference type="GO" id="GO:0008483">
    <property type="term" value="F:transaminase activity"/>
    <property type="evidence" value="ECO:0007669"/>
    <property type="project" value="UniProtKB-KW"/>
</dbReference>
<dbReference type="OrthoDB" id="9804020at2"/>
<keyword evidence="2" id="KW-0663">Pyridoxal phosphate</keyword>
<keyword evidence="3" id="KW-0805">Transcription regulation</keyword>
<dbReference type="SMART" id="SM00345">
    <property type="entry name" value="HTH_GNTR"/>
    <property type="match status" value="1"/>
</dbReference>
<dbReference type="InterPro" id="IPR036390">
    <property type="entry name" value="WH_DNA-bd_sf"/>
</dbReference>
<dbReference type="SUPFAM" id="SSF53383">
    <property type="entry name" value="PLP-dependent transferases"/>
    <property type="match status" value="1"/>
</dbReference>
<feature type="region of interest" description="Disordered" evidence="6">
    <location>
        <begin position="89"/>
        <end position="109"/>
    </location>
</feature>
<dbReference type="GO" id="GO:0030170">
    <property type="term" value="F:pyridoxal phosphate binding"/>
    <property type="evidence" value="ECO:0007669"/>
    <property type="project" value="InterPro"/>
</dbReference>
<dbReference type="RefSeq" id="WP_133187883.1">
    <property type="nucleotide sequence ID" value="NZ_SMOD01000037.1"/>
</dbReference>
<dbReference type="Proteomes" id="UP000295606">
    <property type="component" value="Unassembled WGS sequence"/>
</dbReference>
<dbReference type="CDD" id="cd00609">
    <property type="entry name" value="AAT_like"/>
    <property type="match status" value="1"/>
</dbReference>
<comment type="similarity">
    <text evidence="1">In the C-terminal section; belongs to the class-I pyridoxal-phosphate-dependent aminotransferase family.</text>
</comment>
<dbReference type="InterPro" id="IPR036388">
    <property type="entry name" value="WH-like_DNA-bd_sf"/>
</dbReference>
<evidence type="ECO:0000259" key="7">
    <source>
        <dbReference type="PROSITE" id="PS50949"/>
    </source>
</evidence>
<evidence type="ECO:0000256" key="6">
    <source>
        <dbReference type="SAM" id="MobiDB-lite"/>
    </source>
</evidence>
<dbReference type="Pfam" id="PF00155">
    <property type="entry name" value="Aminotran_1_2"/>
    <property type="match status" value="1"/>
</dbReference>
<evidence type="ECO:0000313" key="8">
    <source>
        <dbReference type="EMBL" id="TDG03656.1"/>
    </source>
</evidence>
<keyword evidence="8" id="KW-0032">Aminotransferase</keyword>